<keyword evidence="3" id="KW-0732">Signal</keyword>
<evidence type="ECO:0000256" key="1">
    <source>
        <dbReference type="SAM" id="MobiDB-lite"/>
    </source>
</evidence>
<feature type="chain" id="PRO_5020688572" evidence="3">
    <location>
        <begin position="20"/>
        <end position="104"/>
    </location>
</feature>
<feature type="transmembrane region" description="Helical" evidence="2">
    <location>
        <begin position="29"/>
        <end position="47"/>
    </location>
</feature>
<keyword evidence="2" id="KW-0472">Membrane</keyword>
<gene>
    <name evidence="4" type="ORF">BDK89_3783</name>
</gene>
<protein>
    <submittedName>
        <fullName evidence="4">Uncharacterized protein</fullName>
    </submittedName>
</protein>
<proteinExistence type="predicted"/>
<feature type="signal peptide" evidence="3">
    <location>
        <begin position="1"/>
        <end position="19"/>
    </location>
</feature>
<evidence type="ECO:0000256" key="2">
    <source>
        <dbReference type="SAM" id="Phobius"/>
    </source>
</evidence>
<comment type="caution">
    <text evidence="4">The sequence shown here is derived from an EMBL/GenBank/DDBJ whole genome shotgun (WGS) entry which is preliminary data.</text>
</comment>
<sequence length="104" mass="11350">MIAALAAELAAVFSTVVLAASSDDGGVPGWLLLAGPAGGGGVYYVSWRYYRNTHQSHAFERETRIEAQSVTGDESKIKTIKGTKKKSIDGRNQSDHRRRVMRAR</sequence>
<reference evidence="4 5" key="1">
    <citation type="submission" date="2019-03" db="EMBL/GenBank/DDBJ databases">
        <title>Sequencing the genomes of 1000 actinobacteria strains.</title>
        <authorList>
            <person name="Klenk H.-P."/>
        </authorList>
    </citation>
    <scope>NUCLEOTIDE SEQUENCE [LARGE SCALE GENOMIC DNA]</scope>
    <source>
        <strain evidence="4 5">DSM 18936</strain>
    </source>
</reference>
<feature type="region of interest" description="Disordered" evidence="1">
    <location>
        <begin position="70"/>
        <end position="104"/>
    </location>
</feature>
<feature type="compositionally biased region" description="Basic and acidic residues" evidence="1">
    <location>
        <begin position="86"/>
        <end position="95"/>
    </location>
</feature>
<keyword evidence="2" id="KW-0812">Transmembrane</keyword>
<keyword evidence="2" id="KW-1133">Transmembrane helix</keyword>
<dbReference type="Proteomes" id="UP000294558">
    <property type="component" value="Unassembled WGS sequence"/>
</dbReference>
<keyword evidence="5" id="KW-1185">Reference proteome</keyword>
<evidence type="ECO:0000313" key="5">
    <source>
        <dbReference type="Proteomes" id="UP000294558"/>
    </source>
</evidence>
<name>A0A4R7I5S9_9ACTN</name>
<organism evidence="4 5">
    <name type="scientific">Ilumatobacter fluminis</name>
    <dbReference type="NCBI Taxonomy" id="467091"/>
    <lineage>
        <taxon>Bacteria</taxon>
        <taxon>Bacillati</taxon>
        <taxon>Actinomycetota</taxon>
        <taxon>Acidimicrobiia</taxon>
        <taxon>Acidimicrobiales</taxon>
        <taxon>Ilumatobacteraceae</taxon>
        <taxon>Ilumatobacter</taxon>
    </lineage>
</organism>
<dbReference type="EMBL" id="SOAU01000001">
    <property type="protein sequence ID" value="TDT18166.1"/>
    <property type="molecule type" value="Genomic_DNA"/>
</dbReference>
<dbReference type="AlphaFoldDB" id="A0A4R7I5S9"/>
<accession>A0A4R7I5S9</accession>
<dbReference type="RefSeq" id="WP_208294128.1">
    <property type="nucleotide sequence ID" value="NZ_SOAU01000001.1"/>
</dbReference>
<evidence type="ECO:0000256" key="3">
    <source>
        <dbReference type="SAM" id="SignalP"/>
    </source>
</evidence>
<evidence type="ECO:0000313" key="4">
    <source>
        <dbReference type="EMBL" id="TDT18166.1"/>
    </source>
</evidence>